<dbReference type="AlphaFoldDB" id="A0A233V5B2"/>
<evidence type="ECO:0000256" key="12">
    <source>
        <dbReference type="PIRNR" id="PIRNR015601"/>
    </source>
</evidence>
<dbReference type="Pfam" id="PF20260">
    <property type="entry name" value="PUA_4"/>
    <property type="match status" value="1"/>
</dbReference>
<comment type="caution">
    <text evidence="15">The sequence shown here is derived from an EMBL/GenBank/DDBJ whole genome shotgun (WGS) entry which is preliminary data.</text>
</comment>
<dbReference type="PANTHER" id="PTHR30027">
    <property type="entry name" value="RIBOSOMAL RNA SMALL SUBUNIT METHYLTRANSFERASE E"/>
    <property type="match status" value="1"/>
</dbReference>
<dbReference type="Proteomes" id="UP000215413">
    <property type="component" value="Unassembled WGS sequence"/>
</dbReference>
<sequence length="241" mass="27671">MYRTFRNPKDKIDDKIIIKDEDYNHIKNSLRLSKGDLIHQVIGDTTFVTKIEDITPDEIICKIIDEDDVQYESPLNITLYQCILKSDKNEYIIQKATELGVNRIVFVETERTVVKLDEKKWIKKQNRFEKIALESSKQSKRTSIPEIEGLLNINEISNQDNSLSLVFYENETESIQSLLTHSNYKDINIFIGPEGGLSEENLNVLKSKGFKSVSLGNRILRADTAPICALSIIQYELGDIK</sequence>
<dbReference type="InterPro" id="IPR029026">
    <property type="entry name" value="tRNA_m1G_MTases_N"/>
</dbReference>
<dbReference type="InterPro" id="IPR006700">
    <property type="entry name" value="RsmE"/>
</dbReference>
<dbReference type="GO" id="GO:0070475">
    <property type="term" value="P:rRNA base methylation"/>
    <property type="evidence" value="ECO:0007669"/>
    <property type="project" value="TreeGrafter"/>
</dbReference>
<dbReference type="InterPro" id="IPR046886">
    <property type="entry name" value="RsmE_MTase_dom"/>
</dbReference>
<proteinExistence type="inferred from homology"/>
<keyword evidence="8 12" id="KW-0808">Transferase</keyword>
<dbReference type="Gene3D" id="3.40.1280.10">
    <property type="match status" value="1"/>
</dbReference>
<evidence type="ECO:0000256" key="4">
    <source>
        <dbReference type="ARBA" id="ARBA00013673"/>
    </source>
</evidence>
<organism evidence="15 16">
    <name type="scientific">Finegoldia magna</name>
    <name type="common">Peptostreptococcus magnus</name>
    <dbReference type="NCBI Taxonomy" id="1260"/>
    <lineage>
        <taxon>Bacteria</taxon>
        <taxon>Bacillati</taxon>
        <taxon>Bacillota</taxon>
        <taxon>Tissierellia</taxon>
        <taxon>Tissierellales</taxon>
        <taxon>Peptoniphilaceae</taxon>
        <taxon>Finegoldia</taxon>
    </lineage>
</organism>
<evidence type="ECO:0000256" key="5">
    <source>
        <dbReference type="ARBA" id="ARBA00022490"/>
    </source>
</evidence>
<dbReference type="SUPFAM" id="SSF75217">
    <property type="entry name" value="alpha/beta knot"/>
    <property type="match status" value="1"/>
</dbReference>
<evidence type="ECO:0000313" key="16">
    <source>
        <dbReference type="Proteomes" id="UP000215413"/>
    </source>
</evidence>
<feature type="domain" description="Ribosomal RNA small subunit methyltransferase E methyltransferase" evidence="13">
    <location>
        <begin position="72"/>
        <end position="234"/>
    </location>
</feature>
<dbReference type="NCBIfam" id="TIGR00046">
    <property type="entry name" value="RsmE family RNA methyltransferase"/>
    <property type="match status" value="1"/>
</dbReference>
<name>A0A233V5B2_FINMA</name>
<dbReference type="PIRSF" id="PIRSF015601">
    <property type="entry name" value="MTase_slr0722"/>
    <property type="match status" value="1"/>
</dbReference>
<comment type="catalytic activity">
    <reaction evidence="11 12">
        <text>uridine(1498) in 16S rRNA + S-adenosyl-L-methionine = N(3)-methyluridine(1498) in 16S rRNA + S-adenosyl-L-homocysteine + H(+)</text>
        <dbReference type="Rhea" id="RHEA:42920"/>
        <dbReference type="Rhea" id="RHEA-COMP:10283"/>
        <dbReference type="Rhea" id="RHEA-COMP:10284"/>
        <dbReference type="ChEBI" id="CHEBI:15378"/>
        <dbReference type="ChEBI" id="CHEBI:57856"/>
        <dbReference type="ChEBI" id="CHEBI:59789"/>
        <dbReference type="ChEBI" id="CHEBI:65315"/>
        <dbReference type="ChEBI" id="CHEBI:74502"/>
        <dbReference type="EC" id="2.1.1.193"/>
    </reaction>
</comment>
<comment type="subcellular location">
    <subcellularLocation>
        <location evidence="1 12">Cytoplasm</location>
    </subcellularLocation>
</comment>
<evidence type="ECO:0000256" key="9">
    <source>
        <dbReference type="ARBA" id="ARBA00022691"/>
    </source>
</evidence>
<keyword evidence="5 12" id="KW-0963">Cytoplasm</keyword>
<dbReference type="InterPro" id="IPR029028">
    <property type="entry name" value="Alpha/beta_knot_MTases"/>
</dbReference>
<comment type="similarity">
    <text evidence="2 12">Belongs to the RNA methyltransferase RsmE family.</text>
</comment>
<dbReference type="RefSeq" id="WP_094205688.1">
    <property type="nucleotide sequence ID" value="NZ_JAWGQT010000014.1"/>
</dbReference>
<dbReference type="PANTHER" id="PTHR30027:SF3">
    <property type="entry name" value="16S RRNA (URACIL(1498)-N(3))-METHYLTRANSFERASE"/>
    <property type="match status" value="1"/>
</dbReference>
<evidence type="ECO:0000256" key="2">
    <source>
        <dbReference type="ARBA" id="ARBA00005528"/>
    </source>
</evidence>
<dbReference type="SUPFAM" id="SSF88697">
    <property type="entry name" value="PUA domain-like"/>
    <property type="match status" value="1"/>
</dbReference>
<reference evidence="16" key="1">
    <citation type="submission" date="2017-04" db="EMBL/GenBank/DDBJ databases">
        <title>Finegoldia magna isolated from orthopedic joint implant-associated infections.</title>
        <authorList>
            <person name="Bjorklund S."/>
            <person name="Bruggemann H."/>
            <person name="Jensen A."/>
            <person name="Hellmark B."/>
            <person name="Soderquist B."/>
        </authorList>
    </citation>
    <scope>NUCLEOTIDE SEQUENCE [LARGE SCALE GENOMIC DNA]</scope>
    <source>
        <strain evidence="16">CCUG 54800</strain>
    </source>
</reference>
<evidence type="ECO:0000256" key="7">
    <source>
        <dbReference type="ARBA" id="ARBA00022603"/>
    </source>
</evidence>
<evidence type="ECO:0000313" key="15">
    <source>
        <dbReference type="EMBL" id="OXZ27572.1"/>
    </source>
</evidence>
<dbReference type="Gene3D" id="2.40.240.20">
    <property type="entry name" value="Hypothetical PUA domain-like, domain 1"/>
    <property type="match status" value="1"/>
</dbReference>
<evidence type="ECO:0000256" key="6">
    <source>
        <dbReference type="ARBA" id="ARBA00022552"/>
    </source>
</evidence>
<accession>A0A233V5B2</accession>
<dbReference type="GO" id="GO:0005737">
    <property type="term" value="C:cytoplasm"/>
    <property type="evidence" value="ECO:0007669"/>
    <property type="project" value="UniProtKB-SubCell"/>
</dbReference>
<protein>
    <recommendedName>
        <fullName evidence="4 12">Ribosomal RNA small subunit methyltransferase E</fullName>
        <ecNumber evidence="3 12">2.1.1.193</ecNumber>
    </recommendedName>
</protein>
<dbReference type="InterPro" id="IPR046887">
    <property type="entry name" value="RsmE_PUA-like"/>
</dbReference>
<dbReference type="InterPro" id="IPR015947">
    <property type="entry name" value="PUA-like_sf"/>
</dbReference>
<comment type="function">
    <text evidence="10 12">Specifically methylates the N3 position of the uracil ring of uridine 1498 (m3U1498) in 16S rRNA. Acts on the fully assembled 30S ribosomal subunit.</text>
</comment>
<keyword evidence="7 12" id="KW-0489">Methyltransferase</keyword>
<evidence type="ECO:0000256" key="3">
    <source>
        <dbReference type="ARBA" id="ARBA00012328"/>
    </source>
</evidence>
<keyword evidence="6 12" id="KW-0698">rRNA processing</keyword>
<evidence type="ECO:0000256" key="11">
    <source>
        <dbReference type="ARBA" id="ARBA00047944"/>
    </source>
</evidence>
<dbReference type="Pfam" id="PF04452">
    <property type="entry name" value="Methyltrans_RNA"/>
    <property type="match status" value="1"/>
</dbReference>
<dbReference type="GO" id="GO:0070042">
    <property type="term" value="F:rRNA (uridine-N3-)-methyltransferase activity"/>
    <property type="evidence" value="ECO:0007669"/>
    <property type="project" value="TreeGrafter"/>
</dbReference>
<evidence type="ECO:0000259" key="14">
    <source>
        <dbReference type="Pfam" id="PF20260"/>
    </source>
</evidence>
<evidence type="ECO:0000256" key="10">
    <source>
        <dbReference type="ARBA" id="ARBA00025699"/>
    </source>
</evidence>
<gene>
    <name evidence="15" type="ORF">B9N49_04395</name>
</gene>
<evidence type="ECO:0000256" key="8">
    <source>
        <dbReference type="ARBA" id="ARBA00022679"/>
    </source>
</evidence>
<dbReference type="CDD" id="cd18084">
    <property type="entry name" value="RsmE-like"/>
    <property type="match status" value="1"/>
</dbReference>
<evidence type="ECO:0000256" key="1">
    <source>
        <dbReference type="ARBA" id="ARBA00004496"/>
    </source>
</evidence>
<dbReference type="EMBL" id="NDYC01000019">
    <property type="protein sequence ID" value="OXZ27572.1"/>
    <property type="molecule type" value="Genomic_DNA"/>
</dbReference>
<keyword evidence="9 12" id="KW-0949">S-adenosyl-L-methionine</keyword>
<evidence type="ECO:0000259" key="13">
    <source>
        <dbReference type="Pfam" id="PF04452"/>
    </source>
</evidence>
<dbReference type="EC" id="2.1.1.193" evidence="3 12"/>
<feature type="domain" description="Ribosomal RNA small subunit methyltransferase E PUA-like" evidence="14">
    <location>
        <begin position="18"/>
        <end position="64"/>
    </location>
</feature>